<dbReference type="OrthoDB" id="9768429at2"/>
<reference evidence="13 14" key="1">
    <citation type="submission" date="2018-10" db="EMBL/GenBank/DDBJ databases">
        <title>Kocuria sp. M5W7-7, whole genome shotgun sequence.</title>
        <authorList>
            <person name="Tuo L."/>
        </authorList>
    </citation>
    <scope>NUCLEOTIDE SEQUENCE [LARGE SCALE GENOMIC DNA]</scope>
    <source>
        <strain evidence="13 14">M5W7-7</strain>
    </source>
</reference>
<dbReference type="GO" id="GO:0004474">
    <property type="term" value="F:malate synthase activity"/>
    <property type="evidence" value="ECO:0007669"/>
    <property type="project" value="UniProtKB-EC"/>
</dbReference>
<feature type="domain" description="Malate synthase N-terminal" evidence="11">
    <location>
        <begin position="14"/>
        <end position="73"/>
    </location>
</feature>
<dbReference type="AlphaFoldDB" id="A0A3N4A4K2"/>
<dbReference type="InterPro" id="IPR011076">
    <property type="entry name" value="Malate_synth_sf"/>
</dbReference>
<dbReference type="PANTHER" id="PTHR42902">
    <property type="entry name" value="MALATE SYNTHASE"/>
    <property type="match status" value="1"/>
</dbReference>
<dbReference type="Gene3D" id="3.20.20.360">
    <property type="entry name" value="Malate synthase, domain 3"/>
    <property type="match status" value="1"/>
</dbReference>
<dbReference type="Pfam" id="PF20656">
    <property type="entry name" value="MS_N"/>
    <property type="match status" value="1"/>
</dbReference>
<dbReference type="InterPro" id="IPR046363">
    <property type="entry name" value="MS_N_TIM-barrel_dom"/>
</dbReference>
<comment type="similarity">
    <text evidence="1 9">Belongs to the malate synthase family.</text>
</comment>
<feature type="domain" description="Malate synthase TIM barrel" evidence="10">
    <location>
        <begin position="170"/>
        <end position="416"/>
    </location>
</feature>
<dbReference type="NCBIfam" id="TIGR01344">
    <property type="entry name" value="malate_syn_A"/>
    <property type="match status" value="1"/>
</dbReference>
<dbReference type="Gene3D" id="1.20.1220.12">
    <property type="entry name" value="Malate synthase, domain III"/>
    <property type="match status" value="1"/>
</dbReference>
<dbReference type="UniPathway" id="UPA00703">
    <property type="reaction ID" value="UER00720"/>
</dbReference>
<dbReference type="Pfam" id="PF01274">
    <property type="entry name" value="MS_TIM-barrel"/>
    <property type="match status" value="1"/>
</dbReference>
<dbReference type="InterPro" id="IPR044856">
    <property type="entry name" value="Malate_synth_C_sf"/>
</dbReference>
<dbReference type="PIRSF" id="PIRSF001363">
    <property type="entry name" value="Malate_synth"/>
    <property type="match status" value="1"/>
</dbReference>
<dbReference type="InterPro" id="IPR001465">
    <property type="entry name" value="Malate_synthase_TIM"/>
</dbReference>
<dbReference type="Proteomes" id="UP000270616">
    <property type="component" value="Unassembled WGS sequence"/>
</dbReference>
<dbReference type="CDD" id="cd00727">
    <property type="entry name" value="malate_synt_A"/>
    <property type="match status" value="1"/>
</dbReference>
<evidence type="ECO:0000259" key="10">
    <source>
        <dbReference type="Pfam" id="PF01274"/>
    </source>
</evidence>
<evidence type="ECO:0000259" key="12">
    <source>
        <dbReference type="Pfam" id="PF20659"/>
    </source>
</evidence>
<dbReference type="InterPro" id="IPR019830">
    <property type="entry name" value="Malate_synthase_CS"/>
</dbReference>
<accession>A0A3N4A4K2</accession>
<dbReference type="Pfam" id="PF20659">
    <property type="entry name" value="MS_C"/>
    <property type="match status" value="1"/>
</dbReference>
<evidence type="ECO:0000256" key="4">
    <source>
        <dbReference type="ARBA" id="ARBA00022532"/>
    </source>
</evidence>
<dbReference type="SUPFAM" id="SSF51645">
    <property type="entry name" value="Malate synthase G"/>
    <property type="match status" value="1"/>
</dbReference>
<dbReference type="EMBL" id="RKMF01000006">
    <property type="protein sequence ID" value="ROZ63539.1"/>
    <property type="molecule type" value="Genomic_DNA"/>
</dbReference>
<evidence type="ECO:0000256" key="9">
    <source>
        <dbReference type="RuleBase" id="RU000555"/>
    </source>
</evidence>
<dbReference type="EC" id="2.3.3.9" evidence="2 9"/>
<keyword evidence="5 9" id="KW-0808">Transferase</keyword>
<keyword evidence="3 9" id="KW-0329">Glyoxylate bypass</keyword>
<proteinExistence type="inferred from homology"/>
<evidence type="ECO:0000256" key="7">
    <source>
        <dbReference type="ARBA" id="ARBA00068441"/>
    </source>
</evidence>
<evidence type="ECO:0000256" key="8">
    <source>
        <dbReference type="PIRSR" id="PIRSR001363-1"/>
    </source>
</evidence>
<evidence type="ECO:0000259" key="11">
    <source>
        <dbReference type="Pfam" id="PF20656"/>
    </source>
</evidence>
<comment type="pathway">
    <text evidence="9">Carbohydrate metabolism; glyoxylate cycle; (S)-malate from isocitrate: step 2/2.</text>
</comment>
<feature type="active site" description="Proton acceptor" evidence="8">
    <location>
        <position position="173"/>
    </location>
</feature>
<feature type="domain" description="Malate synthase C-terminal" evidence="12">
    <location>
        <begin position="423"/>
        <end position="541"/>
    </location>
</feature>
<evidence type="ECO:0000256" key="2">
    <source>
        <dbReference type="ARBA" id="ARBA00012636"/>
    </source>
</evidence>
<dbReference type="FunFam" id="1.20.1220.12:FF:000001">
    <property type="entry name" value="Malate synthase"/>
    <property type="match status" value="1"/>
</dbReference>
<feature type="active site" description="Proton donor" evidence="8">
    <location>
        <position position="458"/>
    </location>
</feature>
<dbReference type="GO" id="GO:0006099">
    <property type="term" value="P:tricarboxylic acid cycle"/>
    <property type="evidence" value="ECO:0007669"/>
    <property type="project" value="UniProtKB-KW"/>
</dbReference>
<evidence type="ECO:0000313" key="14">
    <source>
        <dbReference type="Proteomes" id="UP000270616"/>
    </source>
</evidence>
<dbReference type="FunFam" id="3.20.20.360:FF:000001">
    <property type="entry name" value="Malate synthase"/>
    <property type="match status" value="1"/>
</dbReference>
<keyword evidence="4 9" id="KW-0816">Tricarboxylic acid cycle</keyword>
<dbReference type="InterPro" id="IPR048356">
    <property type="entry name" value="MS_N"/>
</dbReference>
<evidence type="ECO:0000256" key="6">
    <source>
        <dbReference type="ARBA" id="ARBA00047918"/>
    </source>
</evidence>
<dbReference type="InterPro" id="IPR006252">
    <property type="entry name" value="Malate_synthA"/>
</dbReference>
<comment type="caution">
    <text evidence="13">The sequence shown here is derived from an EMBL/GenBank/DDBJ whole genome shotgun (WGS) entry which is preliminary data.</text>
</comment>
<name>A0A3N4A4K2_9MICC</name>
<comment type="catalytic activity">
    <reaction evidence="6 9">
        <text>glyoxylate + acetyl-CoA + H2O = (S)-malate + CoA + H(+)</text>
        <dbReference type="Rhea" id="RHEA:18181"/>
        <dbReference type="ChEBI" id="CHEBI:15377"/>
        <dbReference type="ChEBI" id="CHEBI:15378"/>
        <dbReference type="ChEBI" id="CHEBI:15589"/>
        <dbReference type="ChEBI" id="CHEBI:36655"/>
        <dbReference type="ChEBI" id="CHEBI:57287"/>
        <dbReference type="ChEBI" id="CHEBI:57288"/>
        <dbReference type="EC" id="2.3.3.9"/>
    </reaction>
</comment>
<dbReference type="PROSITE" id="PS00510">
    <property type="entry name" value="MALATE_SYNTHASE"/>
    <property type="match status" value="1"/>
</dbReference>
<evidence type="ECO:0000256" key="5">
    <source>
        <dbReference type="ARBA" id="ARBA00022679"/>
    </source>
</evidence>
<sequence length="562" mass="63350">MFASTTEVTVNGITLRGHQVPGQRKILTLEALEFLAHLHRKFESRRRDLLADRQEVKAKISRGWTPDYPEETRSIREDDTWQVAPLAPGLNYRQVEITGPVDRKMTVNALNSGAMGWMADFEDSSTPAWENVVGGQVNMYDAIRRQIDFTTEAGKRYHLDPDPQDRIPTINVRPRGLHLTEDHVLVDGEPISGSLMDFGLYFFHNAKELISRSRGPYFYLSKLEHYREARWWNDVFCAAQDYLRIDRGTIRATVLMETITAAFQMEEILYELREHAAGLNAGRWDYIFSIIKMFRDRGPEFVLPDRAQVTMTAPMMRAYTDQLVRACHRRGASAIGGMAAQIPNRKDPKAHKAALEKVHEDKLREANDGFDGSWVAHPDLVPIAMEAFGEVLGTCPHQIRTQKRTDVTPDAAALLDVGATEGEITEAGIRLNIDVGIRYMESWLRGTGAAAIHGLMEDAATAEISRSQIWQWIDAGAHARTSEVGDARKVTRAWVQEMVEEVFTELSRTDGDRFDDARDLFVASALAEQFPAFLTVPAYEQCLSATAQRREEPTRAFAEAAA</sequence>
<dbReference type="GO" id="GO:0005737">
    <property type="term" value="C:cytoplasm"/>
    <property type="evidence" value="ECO:0007669"/>
    <property type="project" value="TreeGrafter"/>
</dbReference>
<dbReference type="PANTHER" id="PTHR42902:SF1">
    <property type="entry name" value="MALATE SYNTHASE 1-RELATED"/>
    <property type="match status" value="1"/>
</dbReference>
<gene>
    <name evidence="13" type="primary">aceB</name>
    <name evidence="13" type="ORF">EDL96_06290</name>
</gene>
<evidence type="ECO:0000256" key="1">
    <source>
        <dbReference type="ARBA" id="ARBA00006394"/>
    </source>
</evidence>
<organism evidence="13 14">
    <name type="scientific">Kocuria soli</name>
    <dbReference type="NCBI Taxonomy" id="2485125"/>
    <lineage>
        <taxon>Bacteria</taxon>
        <taxon>Bacillati</taxon>
        <taxon>Actinomycetota</taxon>
        <taxon>Actinomycetes</taxon>
        <taxon>Micrococcales</taxon>
        <taxon>Micrococcaceae</taxon>
        <taxon>Kocuria</taxon>
    </lineage>
</organism>
<dbReference type="InterPro" id="IPR048355">
    <property type="entry name" value="MS_C"/>
</dbReference>
<keyword evidence="14" id="KW-1185">Reference proteome</keyword>
<dbReference type="GO" id="GO:0006097">
    <property type="term" value="P:glyoxylate cycle"/>
    <property type="evidence" value="ECO:0007669"/>
    <property type="project" value="UniProtKB-UniPathway"/>
</dbReference>
<evidence type="ECO:0000313" key="13">
    <source>
        <dbReference type="EMBL" id="ROZ63539.1"/>
    </source>
</evidence>
<evidence type="ECO:0000256" key="3">
    <source>
        <dbReference type="ARBA" id="ARBA00022435"/>
    </source>
</evidence>
<keyword evidence="13" id="KW-0012">Acyltransferase</keyword>
<protein>
    <recommendedName>
        <fullName evidence="7 9">Malate synthase</fullName>
        <ecNumber evidence="2 9">2.3.3.9</ecNumber>
    </recommendedName>
</protein>
<dbReference type="RefSeq" id="WP_123824951.1">
    <property type="nucleotide sequence ID" value="NZ_RKMF01000006.1"/>
</dbReference>